<protein>
    <submittedName>
        <fullName evidence="1">Uncharacterized protein</fullName>
    </submittedName>
</protein>
<accession>A0A9D3WG29</accession>
<evidence type="ECO:0000313" key="2">
    <source>
        <dbReference type="Proteomes" id="UP000828251"/>
    </source>
</evidence>
<name>A0A9D3WG29_9ROSI</name>
<organism evidence="1 2">
    <name type="scientific">Gossypium stocksii</name>
    <dbReference type="NCBI Taxonomy" id="47602"/>
    <lineage>
        <taxon>Eukaryota</taxon>
        <taxon>Viridiplantae</taxon>
        <taxon>Streptophyta</taxon>
        <taxon>Embryophyta</taxon>
        <taxon>Tracheophyta</taxon>
        <taxon>Spermatophyta</taxon>
        <taxon>Magnoliopsida</taxon>
        <taxon>eudicotyledons</taxon>
        <taxon>Gunneridae</taxon>
        <taxon>Pentapetalae</taxon>
        <taxon>rosids</taxon>
        <taxon>malvids</taxon>
        <taxon>Malvales</taxon>
        <taxon>Malvaceae</taxon>
        <taxon>Malvoideae</taxon>
        <taxon>Gossypium</taxon>
    </lineage>
</organism>
<dbReference type="Proteomes" id="UP000828251">
    <property type="component" value="Unassembled WGS sequence"/>
</dbReference>
<evidence type="ECO:0000313" key="1">
    <source>
        <dbReference type="EMBL" id="KAH1123312.1"/>
    </source>
</evidence>
<gene>
    <name evidence="1" type="ORF">J1N35_006472</name>
</gene>
<comment type="caution">
    <text evidence="1">The sequence shown here is derived from an EMBL/GenBank/DDBJ whole genome shotgun (WGS) entry which is preliminary data.</text>
</comment>
<proteinExistence type="predicted"/>
<dbReference type="EMBL" id="JAIQCV010000002">
    <property type="protein sequence ID" value="KAH1123312.1"/>
    <property type="molecule type" value="Genomic_DNA"/>
</dbReference>
<keyword evidence="2" id="KW-1185">Reference proteome</keyword>
<reference evidence="1 2" key="1">
    <citation type="journal article" date="2021" name="Plant Biotechnol. J.">
        <title>Multi-omics assisted identification of the key and species-specific regulatory components of drought-tolerant mechanisms in Gossypium stocksii.</title>
        <authorList>
            <person name="Yu D."/>
            <person name="Ke L."/>
            <person name="Zhang D."/>
            <person name="Wu Y."/>
            <person name="Sun Y."/>
            <person name="Mei J."/>
            <person name="Sun J."/>
            <person name="Sun Y."/>
        </authorList>
    </citation>
    <scope>NUCLEOTIDE SEQUENCE [LARGE SCALE GENOMIC DNA]</scope>
    <source>
        <strain evidence="2">cv. E1</strain>
        <tissue evidence="1">Leaf</tissue>
    </source>
</reference>
<sequence>MGNCLLCKMKPIMMTIVPRKWTRALPVPIEMRAMTEASTEALLMAMVAAEVPV</sequence>
<dbReference type="AlphaFoldDB" id="A0A9D3WG29"/>